<dbReference type="InterPro" id="IPR023296">
    <property type="entry name" value="Glyco_hydro_beta-prop_sf"/>
</dbReference>
<dbReference type="PANTHER" id="PTHR42812">
    <property type="entry name" value="BETA-XYLOSIDASE"/>
    <property type="match status" value="1"/>
</dbReference>
<feature type="signal peptide" evidence="7">
    <location>
        <begin position="1"/>
        <end position="27"/>
    </location>
</feature>
<evidence type="ECO:0000256" key="2">
    <source>
        <dbReference type="ARBA" id="ARBA00022801"/>
    </source>
</evidence>
<gene>
    <name evidence="9" type="ORF">SAMN05421788_11641</name>
</gene>
<feature type="site" description="Important for catalytic activity, responsible for pKa modulation of the active site Glu and correct orientation of both the proton donor and substrate" evidence="5">
    <location>
        <position position="152"/>
    </location>
</feature>
<dbReference type="GO" id="GO:0004553">
    <property type="term" value="F:hydrolase activity, hydrolyzing O-glycosyl compounds"/>
    <property type="evidence" value="ECO:0007669"/>
    <property type="project" value="InterPro"/>
</dbReference>
<dbReference type="KEGG" id="fln:FLA_2774"/>
<evidence type="ECO:0000313" key="9">
    <source>
        <dbReference type="EMBL" id="SIT34405.1"/>
    </source>
</evidence>
<dbReference type="GO" id="GO:0005975">
    <property type="term" value="P:carbohydrate metabolic process"/>
    <property type="evidence" value="ECO:0007669"/>
    <property type="project" value="InterPro"/>
</dbReference>
<evidence type="ECO:0000259" key="8">
    <source>
        <dbReference type="Pfam" id="PF17851"/>
    </source>
</evidence>
<keyword evidence="10" id="KW-1185">Reference proteome</keyword>
<feature type="active site" description="Proton acceptor" evidence="4">
    <location>
        <position position="41"/>
    </location>
</feature>
<proteinExistence type="inferred from homology"/>
<dbReference type="SUPFAM" id="SSF75005">
    <property type="entry name" value="Arabinanase/levansucrase/invertase"/>
    <property type="match status" value="1"/>
</dbReference>
<dbReference type="InterPro" id="IPR051795">
    <property type="entry name" value="Glycosyl_Hydrlase_43"/>
</dbReference>
<evidence type="ECO:0000256" key="7">
    <source>
        <dbReference type="SAM" id="SignalP"/>
    </source>
</evidence>
<dbReference type="SUPFAM" id="SSF49899">
    <property type="entry name" value="Concanavalin A-like lectins/glucanases"/>
    <property type="match status" value="1"/>
</dbReference>
<accession>A0A173MGK5</accession>
<dbReference type="Gene3D" id="2.115.10.20">
    <property type="entry name" value="Glycosyl hydrolase domain, family 43"/>
    <property type="match status" value="1"/>
</dbReference>
<dbReference type="PANTHER" id="PTHR42812:SF12">
    <property type="entry name" value="BETA-XYLOSIDASE-RELATED"/>
    <property type="match status" value="1"/>
</dbReference>
<evidence type="ECO:0000256" key="6">
    <source>
        <dbReference type="RuleBase" id="RU361187"/>
    </source>
</evidence>
<evidence type="ECO:0000313" key="10">
    <source>
        <dbReference type="Proteomes" id="UP000186917"/>
    </source>
</evidence>
<dbReference type="Pfam" id="PF17851">
    <property type="entry name" value="GH43_C2"/>
    <property type="match status" value="1"/>
</dbReference>
<evidence type="ECO:0000256" key="4">
    <source>
        <dbReference type="PIRSR" id="PIRSR606710-1"/>
    </source>
</evidence>
<evidence type="ECO:0000256" key="3">
    <source>
        <dbReference type="ARBA" id="ARBA00023295"/>
    </source>
</evidence>
<dbReference type="AlphaFoldDB" id="A0A173MGK5"/>
<comment type="similarity">
    <text evidence="1 6">Belongs to the glycosyl hydrolase 43 family.</text>
</comment>
<dbReference type="InterPro" id="IPR006710">
    <property type="entry name" value="Glyco_hydro_43"/>
</dbReference>
<dbReference type="InterPro" id="IPR013320">
    <property type="entry name" value="ConA-like_dom_sf"/>
</dbReference>
<keyword evidence="2 6" id="KW-0378">Hydrolase</keyword>
<dbReference type="CDD" id="cd09001">
    <property type="entry name" value="GH43_FsAxh1-like"/>
    <property type="match status" value="1"/>
</dbReference>
<feature type="active site" description="Proton donor" evidence="4">
    <location>
        <position position="209"/>
    </location>
</feature>
<dbReference type="Gene3D" id="2.60.120.200">
    <property type="match status" value="1"/>
</dbReference>
<evidence type="ECO:0000256" key="1">
    <source>
        <dbReference type="ARBA" id="ARBA00009865"/>
    </source>
</evidence>
<feature type="domain" description="Beta-xylosidase C-terminal Concanavalin A-like" evidence="8">
    <location>
        <begin position="326"/>
        <end position="519"/>
    </location>
</feature>
<name>A0A173MGK5_9BACT</name>
<feature type="chain" id="PRO_5030022919" evidence="7">
    <location>
        <begin position="28"/>
        <end position="530"/>
    </location>
</feature>
<keyword evidence="7" id="KW-0732">Signal</keyword>
<dbReference type="Pfam" id="PF04616">
    <property type="entry name" value="Glyco_hydro_43"/>
    <property type="match status" value="1"/>
</dbReference>
<dbReference type="EMBL" id="FTOR01000016">
    <property type="protein sequence ID" value="SIT34405.1"/>
    <property type="molecule type" value="Genomic_DNA"/>
</dbReference>
<reference evidence="10" key="1">
    <citation type="submission" date="2017-01" db="EMBL/GenBank/DDBJ databases">
        <authorList>
            <person name="Varghese N."/>
            <person name="Submissions S."/>
        </authorList>
    </citation>
    <scope>NUCLEOTIDE SEQUENCE [LARGE SCALE GENOMIC DNA]</scope>
    <source>
        <strain evidence="10">DSM 21054</strain>
    </source>
</reference>
<evidence type="ECO:0000256" key="5">
    <source>
        <dbReference type="PIRSR" id="PIRSR606710-2"/>
    </source>
</evidence>
<organism evidence="9 10">
    <name type="scientific">Filimonas lacunae</name>
    <dbReference type="NCBI Taxonomy" id="477680"/>
    <lineage>
        <taxon>Bacteria</taxon>
        <taxon>Pseudomonadati</taxon>
        <taxon>Bacteroidota</taxon>
        <taxon>Chitinophagia</taxon>
        <taxon>Chitinophagales</taxon>
        <taxon>Chitinophagaceae</taxon>
        <taxon>Filimonas</taxon>
    </lineage>
</organism>
<dbReference type="Proteomes" id="UP000186917">
    <property type="component" value="Unassembled WGS sequence"/>
</dbReference>
<keyword evidence="3 6" id="KW-0326">Glycosidase</keyword>
<sequence>MLCNMKRFLLSLPVSLFFLVTSATVIAQQGSNPIIYADVPDMSIIRQGNTYYMSSTTMHMNPGLPIMKSNDLVNWQLVNYAYDTLSTIDAFKLTNGKSTYGHGSWASSLRYHNGTYYVSTFANPPGKTYIYSTKDIEKGPWKAQSFSPALHDHSLFFEEDGRVYMVYGNGRIMITELESDLSGIKPGTSRVLIENASAPAGNNIGLPAEGSQLFKINNKYYLFNITWPKGGMRTVVIHRADSLTGPYEGRLALQDKGVAQGGLINTPEGNWFAYLFRDFGAVGRIPYLVPVTWENDWPILGVNGKVTDSLPLPVSTGYQPGIVCSDEFDRSPRANTLPLPWQWNHNPDNNNWSLTKRSGYLRLTTSRIDTSLVMVRNMLTQRTFGPECAAVTALDTRHMKEGDCAGLTLFQKIYGWVGVKAGAKGNHRLVMVNTANGIPEEVASIPIHQPVVYLKAAADFRNRADKGYFYYSLDGNTWTAIGTPLPMAYTIPHFMGYRLGLFNYATQTTGGYADFDYYRLDNTISGNTGN</sequence>
<protein>
    <submittedName>
        <fullName evidence="9">Beta-xylosidase</fullName>
    </submittedName>
</protein>
<dbReference type="InterPro" id="IPR041542">
    <property type="entry name" value="GH43_C2"/>
</dbReference>
<dbReference type="STRING" id="477680.SAMN05421788_11641"/>